<dbReference type="SUPFAM" id="SSF48576">
    <property type="entry name" value="Terpenoid synthases"/>
    <property type="match status" value="1"/>
</dbReference>
<organism evidence="8 9">
    <name type="scientific">Leucocoprinus birnbaumii</name>
    <dbReference type="NCBI Taxonomy" id="56174"/>
    <lineage>
        <taxon>Eukaryota</taxon>
        <taxon>Fungi</taxon>
        <taxon>Dikarya</taxon>
        <taxon>Basidiomycota</taxon>
        <taxon>Agaricomycotina</taxon>
        <taxon>Agaricomycetes</taxon>
        <taxon>Agaricomycetidae</taxon>
        <taxon>Agaricales</taxon>
        <taxon>Agaricineae</taxon>
        <taxon>Agaricaceae</taxon>
        <taxon>Leucocoprinus</taxon>
    </lineage>
</organism>
<dbReference type="Pfam" id="PF19086">
    <property type="entry name" value="Terpene_syn_C_2"/>
    <property type="match status" value="1"/>
</dbReference>
<dbReference type="InterPro" id="IPR008949">
    <property type="entry name" value="Isoprenoid_synthase_dom_sf"/>
</dbReference>
<evidence type="ECO:0000256" key="4">
    <source>
        <dbReference type="ARBA" id="ARBA00022842"/>
    </source>
</evidence>
<evidence type="ECO:0000256" key="3">
    <source>
        <dbReference type="ARBA" id="ARBA00022723"/>
    </source>
</evidence>
<evidence type="ECO:0000313" key="8">
    <source>
        <dbReference type="EMBL" id="KAJ3567287.1"/>
    </source>
</evidence>
<dbReference type="PANTHER" id="PTHR35201:SF4">
    <property type="entry name" value="BETA-PINACENE SYNTHASE-RELATED"/>
    <property type="match status" value="1"/>
</dbReference>
<keyword evidence="5 6" id="KW-0456">Lyase</keyword>
<evidence type="ECO:0000256" key="6">
    <source>
        <dbReference type="RuleBase" id="RU366034"/>
    </source>
</evidence>
<keyword evidence="4 6" id="KW-0460">Magnesium</keyword>
<feature type="compositionally biased region" description="Low complexity" evidence="7">
    <location>
        <begin position="369"/>
        <end position="380"/>
    </location>
</feature>
<feature type="region of interest" description="Disordered" evidence="7">
    <location>
        <begin position="347"/>
        <end position="421"/>
    </location>
</feature>
<dbReference type="GO" id="GO:0008299">
    <property type="term" value="P:isoprenoid biosynthetic process"/>
    <property type="evidence" value="ECO:0007669"/>
    <property type="project" value="UniProtKB-ARBA"/>
</dbReference>
<dbReference type="EMBL" id="JANIEX010000424">
    <property type="protein sequence ID" value="KAJ3567287.1"/>
    <property type="molecule type" value="Genomic_DNA"/>
</dbReference>
<protein>
    <recommendedName>
        <fullName evidence="6">Terpene synthase</fullName>
        <ecNumber evidence="6">4.2.3.-</ecNumber>
    </recommendedName>
</protein>
<accession>A0AAD5VQZ1</accession>
<evidence type="ECO:0000256" key="1">
    <source>
        <dbReference type="ARBA" id="ARBA00001946"/>
    </source>
</evidence>
<feature type="compositionally biased region" description="Polar residues" evidence="7">
    <location>
        <begin position="444"/>
        <end position="453"/>
    </location>
</feature>
<sequence>MASATNTASPKSFVLPDLVSHCNFKLRVNRHRKQVTVETKKWLFQGDNVFGDKCVAYHGLNAGLLTAMTYPDCACPQMRVCNDFLTFLFHLDNLSDDMDNRGTRSIGDVVLNSLYHPFTYRSPVRIGRMTRNLYKRVILTAVTQQALDRATGVIPDLKSYIALRRDTSGCKPCWALIEYANNLKIPDEVMEHPTIVALGEATNDLVTWSNDIFSYNVEQSKGDTHNMIPVVMNERGLDLQEAVDFVGEMCKSAIDRFIKERDSLPSWGPEIDRQVKAYAQGLADWIVGSLHWSFESTRYFGKNGRKIKQTRIVELLPLRPEARVSDPVEWITLVILLILAKARATSLSSRPTPPPIKIPATSVPSSNASTPTESEPETPSDIQPEAPLPKPPVSDDIISDPPLPSIKPTDDVTISPHKKAPTPVLARIRTKSLCKPTMPGSGVAPSSGTTIQPRSPEVLTPAVGPLANQRMARDAFVQPFSLYSLTLWLFFTLIYQPTLTLLRVFLNHDVHAHPFCHYEYM</sequence>
<evidence type="ECO:0000256" key="7">
    <source>
        <dbReference type="SAM" id="MobiDB-lite"/>
    </source>
</evidence>
<evidence type="ECO:0000313" key="9">
    <source>
        <dbReference type="Proteomes" id="UP001213000"/>
    </source>
</evidence>
<keyword evidence="9" id="KW-1185">Reference proteome</keyword>
<feature type="region of interest" description="Disordered" evidence="7">
    <location>
        <begin position="436"/>
        <end position="457"/>
    </location>
</feature>
<name>A0AAD5VQZ1_9AGAR</name>
<dbReference type="SFLD" id="SFLDS00005">
    <property type="entry name" value="Isoprenoid_Synthase_Type_I"/>
    <property type="match status" value="1"/>
</dbReference>
<dbReference type="GO" id="GO:0046872">
    <property type="term" value="F:metal ion binding"/>
    <property type="evidence" value="ECO:0007669"/>
    <property type="project" value="UniProtKB-KW"/>
</dbReference>
<comment type="cofactor">
    <cofactor evidence="1 6">
        <name>Mg(2+)</name>
        <dbReference type="ChEBI" id="CHEBI:18420"/>
    </cofactor>
</comment>
<evidence type="ECO:0000256" key="2">
    <source>
        <dbReference type="ARBA" id="ARBA00006333"/>
    </source>
</evidence>
<dbReference type="PANTHER" id="PTHR35201">
    <property type="entry name" value="TERPENE SYNTHASE"/>
    <property type="match status" value="1"/>
</dbReference>
<dbReference type="InterPro" id="IPR034686">
    <property type="entry name" value="Terpene_cyclase-like_2"/>
</dbReference>
<comment type="caution">
    <text evidence="8">The sequence shown here is derived from an EMBL/GenBank/DDBJ whole genome shotgun (WGS) entry which is preliminary data.</text>
</comment>
<dbReference type="Proteomes" id="UP001213000">
    <property type="component" value="Unassembled WGS sequence"/>
</dbReference>
<comment type="similarity">
    <text evidence="2 6">Belongs to the terpene synthase family.</text>
</comment>
<dbReference type="SFLD" id="SFLDG01020">
    <property type="entry name" value="Terpene_Cyclase_Like_2"/>
    <property type="match status" value="1"/>
</dbReference>
<dbReference type="Gene3D" id="1.10.600.10">
    <property type="entry name" value="Farnesyl Diphosphate Synthase"/>
    <property type="match status" value="1"/>
</dbReference>
<dbReference type="AlphaFoldDB" id="A0AAD5VQZ1"/>
<reference evidence="8" key="1">
    <citation type="submission" date="2022-07" db="EMBL/GenBank/DDBJ databases">
        <title>Genome Sequence of Leucocoprinus birnbaumii.</title>
        <authorList>
            <person name="Buettner E."/>
        </authorList>
    </citation>
    <scope>NUCLEOTIDE SEQUENCE</scope>
    <source>
        <strain evidence="8">VT141</strain>
    </source>
</reference>
<dbReference type="EC" id="4.2.3.-" evidence="6"/>
<gene>
    <name evidence="8" type="ORF">NP233_g6469</name>
</gene>
<dbReference type="GO" id="GO:0010333">
    <property type="term" value="F:terpene synthase activity"/>
    <property type="evidence" value="ECO:0007669"/>
    <property type="project" value="InterPro"/>
</dbReference>
<evidence type="ECO:0000256" key="5">
    <source>
        <dbReference type="ARBA" id="ARBA00023239"/>
    </source>
</evidence>
<proteinExistence type="inferred from homology"/>
<keyword evidence="3 6" id="KW-0479">Metal-binding</keyword>